<dbReference type="Pfam" id="PF21295">
    <property type="entry name" value="Bact_transglu_N_2"/>
    <property type="match status" value="1"/>
</dbReference>
<dbReference type="AlphaFoldDB" id="A0A3M9MWN3"/>
<dbReference type="EMBL" id="RJJD01000003">
    <property type="protein sequence ID" value="RNI29178.1"/>
    <property type="molecule type" value="Genomic_DNA"/>
</dbReference>
<dbReference type="InterPro" id="IPR002931">
    <property type="entry name" value="Transglutaminase-like"/>
</dbReference>
<name>A0A3M9MWN3_9BACT</name>
<dbReference type="PANTHER" id="PTHR33490">
    <property type="entry name" value="BLR5614 PROTEIN-RELATED"/>
    <property type="match status" value="1"/>
</dbReference>
<sequence>MKFRVSAKVGFEVFSPSTVLLNVQPFPTGNQIIEEEFFSASPMVPVKEFFSTAGEKRFSILEVPEPGFITFSYAATVQNAMRIIPAEGLNDVPIAHMPVSVLPYLNPSRYCQSDRLYKLAAHKFGHIDHGFERVIAIRDWIYDNVEYRSGYTSAQTSAFDTITEQVGVCRDFAHLGIALCRALTIPARYFTGYAYQLQPPDFHACFEAYLGGHWVLFDASKLVPLNGLIKIATGTDATETAFASSFGNLRFQTLEVSATLLEGDFRAVDASSTTQGYSFS</sequence>
<dbReference type="PANTHER" id="PTHR33490:SF12">
    <property type="entry name" value="BLL5557 PROTEIN"/>
    <property type="match status" value="1"/>
</dbReference>
<dbReference type="OrthoDB" id="9804872at2"/>
<dbReference type="Gene3D" id="2.60.40.2250">
    <property type="match status" value="1"/>
</dbReference>
<evidence type="ECO:0000313" key="2">
    <source>
        <dbReference type="EMBL" id="RNI29178.1"/>
    </source>
</evidence>
<evidence type="ECO:0000259" key="1">
    <source>
        <dbReference type="SMART" id="SM00460"/>
    </source>
</evidence>
<dbReference type="Gene3D" id="3.10.620.30">
    <property type="match status" value="1"/>
</dbReference>
<accession>A0A3M9MWN3</accession>
<proteinExistence type="predicted"/>
<organism evidence="2 3">
    <name type="scientific">Rufibacter latericius</name>
    <dbReference type="NCBI Taxonomy" id="2487040"/>
    <lineage>
        <taxon>Bacteria</taxon>
        <taxon>Pseudomonadati</taxon>
        <taxon>Bacteroidota</taxon>
        <taxon>Cytophagia</taxon>
        <taxon>Cytophagales</taxon>
        <taxon>Hymenobacteraceae</taxon>
        <taxon>Rufibacter</taxon>
    </lineage>
</organism>
<gene>
    <name evidence="2" type="ORF">EFB08_07065</name>
</gene>
<comment type="caution">
    <text evidence="2">The sequence shown here is derived from an EMBL/GenBank/DDBJ whole genome shotgun (WGS) entry which is preliminary data.</text>
</comment>
<dbReference type="SMART" id="SM00460">
    <property type="entry name" value="TGc"/>
    <property type="match status" value="1"/>
</dbReference>
<dbReference type="Pfam" id="PF01841">
    <property type="entry name" value="Transglut_core"/>
    <property type="match status" value="1"/>
</dbReference>
<evidence type="ECO:0000313" key="3">
    <source>
        <dbReference type="Proteomes" id="UP000272117"/>
    </source>
</evidence>
<dbReference type="InterPro" id="IPR038765">
    <property type="entry name" value="Papain-like_cys_pep_sf"/>
</dbReference>
<dbReference type="InterPro" id="IPR048930">
    <property type="entry name" value="Bact_transglu_N_2"/>
</dbReference>
<feature type="domain" description="Transglutaminase-like" evidence="1">
    <location>
        <begin position="161"/>
        <end position="221"/>
    </location>
</feature>
<reference evidence="2 3" key="1">
    <citation type="submission" date="2018-11" db="EMBL/GenBank/DDBJ databases">
        <title>Rufibacter latericius sp. nov., isolated from water in Baiyang Lake.</title>
        <authorList>
            <person name="Yang Y."/>
        </authorList>
    </citation>
    <scope>NUCLEOTIDE SEQUENCE [LARGE SCALE GENOMIC DNA]</scope>
    <source>
        <strain evidence="2 3">R-22-1c-1</strain>
    </source>
</reference>
<dbReference type="SUPFAM" id="SSF54001">
    <property type="entry name" value="Cysteine proteinases"/>
    <property type="match status" value="1"/>
</dbReference>
<protein>
    <submittedName>
        <fullName evidence="2">Transglutaminase family protein</fullName>
    </submittedName>
</protein>
<dbReference type="Proteomes" id="UP000272117">
    <property type="component" value="Unassembled WGS sequence"/>
</dbReference>
<dbReference type="RefSeq" id="WP_123126237.1">
    <property type="nucleotide sequence ID" value="NZ_RJJD01000003.1"/>
</dbReference>
<keyword evidence="3" id="KW-1185">Reference proteome</keyword>